<feature type="transmembrane region" description="Helical" evidence="2">
    <location>
        <begin position="158"/>
        <end position="179"/>
    </location>
</feature>
<name>A0ABT9W0I5_9BACI</name>
<reference evidence="3 4" key="1">
    <citation type="submission" date="2023-07" db="EMBL/GenBank/DDBJ databases">
        <title>Genomic Encyclopedia of Type Strains, Phase IV (KMG-IV): sequencing the most valuable type-strain genomes for metagenomic binning, comparative biology and taxonomic classification.</title>
        <authorList>
            <person name="Goeker M."/>
        </authorList>
    </citation>
    <scope>NUCLEOTIDE SEQUENCE [LARGE SCALE GENOMIC DNA]</scope>
    <source>
        <strain evidence="3 4">DSM 12751</strain>
    </source>
</reference>
<dbReference type="Proteomes" id="UP001235840">
    <property type="component" value="Unassembled WGS sequence"/>
</dbReference>
<evidence type="ECO:0000313" key="4">
    <source>
        <dbReference type="Proteomes" id="UP001235840"/>
    </source>
</evidence>
<gene>
    <name evidence="3" type="ORF">J2S11_002657</name>
</gene>
<evidence type="ECO:0000256" key="2">
    <source>
        <dbReference type="SAM" id="Phobius"/>
    </source>
</evidence>
<keyword evidence="4" id="KW-1185">Reference proteome</keyword>
<comment type="caution">
    <text evidence="3">The sequence shown here is derived from an EMBL/GenBank/DDBJ whole genome shotgun (WGS) entry which is preliminary data.</text>
</comment>
<evidence type="ECO:0000313" key="3">
    <source>
        <dbReference type="EMBL" id="MDQ0166741.1"/>
    </source>
</evidence>
<dbReference type="EMBL" id="JAUSTY010000010">
    <property type="protein sequence ID" value="MDQ0166741.1"/>
    <property type="molecule type" value="Genomic_DNA"/>
</dbReference>
<evidence type="ECO:0000256" key="1">
    <source>
        <dbReference type="SAM" id="MobiDB-lite"/>
    </source>
</evidence>
<organism evidence="3 4">
    <name type="scientific">Caldalkalibacillus horti</name>
    <dbReference type="NCBI Taxonomy" id="77523"/>
    <lineage>
        <taxon>Bacteria</taxon>
        <taxon>Bacillati</taxon>
        <taxon>Bacillota</taxon>
        <taxon>Bacilli</taxon>
        <taxon>Bacillales</taxon>
        <taxon>Bacillaceae</taxon>
        <taxon>Caldalkalibacillus</taxon>
    </lineage>
</organism>
<feature type="compositionally biased region" description="Low complexity" evidence="1">
    <location>
        <begin position="37"/>
        <end position="55"/>
    </location>
</feature>
<protein>
    <submittedName>
        <fullName evidence="3">Uncharacterized protein</fullName>
    </submittedName>
</protein>
<sequence length="194" mass="21597">MSYSHSEFYPADDQERVFPLSQFQPGMPTQPRPPFQQPGGSIFPGQQPGGPFFQPGQPPTMPGTPGQPSQLSQAQVTSILSQHQGPAGQAPQEMLTLYSQLKSNPTMLQAFTQQRPQSLQQGVQLAQFGVITPSIGGQPGLPRFCYNRWTLVFTLRDVFLMFPVTNFFGFVIGYCYPFLRPCVIPNFQILFAFC</sequence>
<feature type="region of interest" description="Disordered" evidence="1">
    <location>
        <begin position="1"/>
        <end position="87"/>
    </location>
</feature>
<keyword evidence="2" id="KW-1133">Transmembrane helix</keyword>
<keyword evidence="2" id="KW-0472">Membrane</keyword>
<dbReference type="RefSeq" id="WP_307395184.1">
    <property type="nucleotide sequence ID" value="NZ_BAAADK010000047.1"/>
</dbReference>
<proteinExistence type="predicted"/>
<keyword evidence="2" id="KW-0812">Transmembrane</keyword>
<accession>A0ABT9W0I5</accession>
<feature type="compositionally biased region" description="Polar residues" evidence="1">
    <location>
        <begin position="71"/>
        <end position="84"/>
    </location>
</feature>